<comment type="caution">
    <text evidence="5">The sequence shown here is derived from an EMBL/GenBank/DDBJ whole genome shotgun (WGS) entry which is preliminary data.</text>
</comment>
<dbReference type="InterPro" id="IPR016032">
    <property type="entry name" value="Sig_transdc_resp-reg_C-effctor"/>
</dbReference>
<gene>
    <name evidence="5" type="ORF">GCM10009754_31700</name>
</gene>
<dbReference type="Proteomes" id="UP001501116">
    <property type="component" value="Unassembled WGS sequence"/>
</dbReference>
<dbReference type="PANTHER" id="PTHR44688:SF16">
    <property type="entry name" value="DNA-BINDING TRANSCRIPTIONAL ACTIVATOR DEVR_DOSR"/>
    <property type="match status" value="1"/>
</dbReference>
<dbReference type="SMART" id="SM00421">
    <property type="entry name" value="HTH_LUXR"/>
    <property type="match status" value="1"/>
</dbReference>
<evidence type="ECO:0000313" key="5">
    <source>
        <dbReference type="EMBL" id="GAA1958961.1"/>
    </source>
</evidence>
<evidence type="ECO:0000313" key="6">
    <source>
        <dbReference type="Proteomes" id="UP001501116"/>
    </source>
</evidence>
<dbReference type="Gene3D" id="1.10.10.10">
    <property type="entry name" value="Winged helix-like DNA-binding domain superfamily/Winged helix DNA-binding domain"/>
    <property type="match status" value="1"/>
</dbReference>
<dbReference type="EMBL" id="BAAANN010000011">
    <property type="protein sequence ID" value="GAA1958961.1"/>
    <property type="molecule type" value="Genomic_DNA"/>
</dbReference>
<dbReference type="SUPFAM" id="SSF46894">
    <property type="entry name" value="C-terminal effector domain of the bipartite response regulators"/>
    <property type="match status" value="1"/>
</dbReference>
<keyword evidence="1" id="KW-0805">Transcription regulation</keyword>
<dbReference type="PANTHER" id="PTHR44688">
    <property type="entry name" value="DNA-BINDING TRANSCRIPTIONAL ACTIVATOR DEVR_DOSR"/>
    <property type="match status" value="1"/>
</dbReference>
<dbReference type="InterPro" id="IPR000792">
    <property type="entry name" value="Tscrpt_reg_LuxR_C"/>
</dbReference>
<keyword evidence="6" id="KW-1185">Reference proteome</keyword>
<organism evidence="5 6">
    <name type="scientific">Amycolatopsis minnesotensis</name>
    <dbReference type="NCBI Taxonomy" id="337894"/>
    <lineage>
        <taxon>Bacteria</taxon>
        <taxon>Bacillati</taxon>
        <taxon>Actinomycetota</taxon>
        <taxon>Actinomycetes</taxon>
        <taxon>Pseudonocardiales</taxon>
        <taxon>Pseudonocardiaceae</taxon>
        <taxon>Amycolatopsis</taxon>
    </lineage>
</organism>
<keyword evidence="3" id="KW-0804">Transcription</keyword>
<protein>
    <recommendedName>
        <fullName evidence="4">HTH luxR-type domain-containing protein</fullName>
    </recommendedName>
</protein>
<dbReference type="SUPFAM" id="SSF52540">
    <property type="entry name" value="P-loop containing nucleoside triphosphate hydrolases"/>
    <property type="match status" value="1"/>
</dbReference>
<reference evidence="5 6" key="1">
    <citation type="journal article" date="2019" name="Int. J. Syst. Evol. Microbiol.">
        <title>The Global Catalogue of Microorganisms (GCM) 10K type strain sequencing project: providing services to taxonomists for standard genome sequencing and annotation.</title>
        <authorList>
            <consortium name="The Broad Institute Genomics Platform"/>
            <consortium name="The Broad Institute Genome Sequencing Center for Infectious Disease"/>
            <person name="Wu L."/>
            <person name="Ma J."/>
        </authorList>
    </citation>
    <scope>NUCLEOTIDE SEQUENCE [LARGE SCALE GENOMIC DNA]</scope>
    <source>
        <strain evidence="5 6">JCM 14545</strain>
    </source>
</reference>
<dbReference type="Pfam" id="PF00196">
    <property type="entry name" value="GerE"/>
    <property type="match status" value="1"/>
</dbReference>
<evidence type="ECO:0000256" key="1">
    <source>
        <dbReference type="ARBA" id="ARBA00023015"/>
    </source>
</evidence>
<evidence type="ECO:0000256" key="3">
    <source>
        <dbReference type="ARBA" id="ARBA00023163"/>
    </source>
</evidence>
<name>A0ABN2QVM1_9PSEU</name>
<evidence type="ECO:0000259" key="4">
    <source>
        <dbReference type="PROSITE" id="PS50043"/>
    </source>
</evidence>
<keyword evidence="2" id="KW-0238">DNA-binding</keyword>
<dbReference type="CDD" id="cd06170">
    <property type="entry name" value="LuxR_C_like"/>
    <property type="match status" value="1"/>
</dbReference>
<accession>A0ABN2QVM1</accession>
<dbReference type="InterPro" id="IPR027417">
    <property type="entry name" value="P-loop_NTPase"/>
</dbReference>
<proteinExistence type="predicted"/>
<feature type="domain" description="HTH luxR-type" evidence="4">
    <location>
        <begin position="335"/>
        <end position="397"/>
    </location>
</feature>
<dbReference type="InterPro" id="IPR036388">
    <property type="entry name" value="WH-like_DNA-bd_sf"/>
</dbReference>
<dbReference type="PRINTS" id="PR00038">
    <property type="entry name" value="HTHLUXR"/>
</dbReference>
<evidence type="ECO:0000256" key="2">
    <source>
        <dbReference type="ARBA" id="ARBA00023125"/>
    </source>
</evidence>
<dbReference type="PROSITE" id="PS50043">
    <property type="entry name" value="HTH_LUXR_2"/>
    <property type="match status" value="1"/>
</dbReference>
<sequence length="412" mass="43814">MSEVAGIFNAVRSPARGLPCHDGLWPLAGRAEEVGRISAALAGGSGVVLTGARGVGRSRLLTAALERAAGSAALISPLELDRVPDGHAVVGIDDAETLDPVVAARLHHLAREGRISVVAVVCDGEWVPEGIGRLWLDGLAERVEIRPFEDHQIAEVLAVRLRSEIAPEAVRGMGMLTAGNAMLLRELTEHAVAEGSLRRERGVWRWSGLSCADGRLADVVRMRLGKLTPAETELIDLVALTGTLSLDSLPGFEEAAESLNRRGVLTVHTEGGAPRVRMTFPLCGDVVAAAMSELTARRLRAKLGVAEEIVPPVPIPVQAVKERTRETPPPVCVLGLRTLTTREREVAGYAATELTSREIAELLVVSVRTVENHLQRVYSKLGITRRADLAAALAAAGLGAATDRCRPRDTAS</sequence>